<keyword evidence="2" id="KW-1185">Reference proteome</keyword>
<dbReference type="EMBL" id="JBFRCH010000027">
    <property type="protein sequence ID" value="MEX3936120.1"/>
    <property type="molecule type" value="Genomic_DNA"/>
</dbReference>
<accession>A0ACC6U8X3</accession>
<comment type="caution">
    <text evidence="1">The sequence shown here is derived from an EMBL/GenBank/DDBJ whole genome shotgun (WGS) entry which is preliminary data.</text>
</comment>
<evidence type="ECO:0000313" key="2">
    <source>
        <dbReference type="Proteomes" id="UP001558850"/>
    </source>
</evidence>
<proteinExistence type="predicted"/>
<reference evidence="1" key="1">
    <citation type="submission" date="2024-07" db="EMBL/GenBank/DDBJ databases">
        <title>A survey of Mimosa microsymbionts across Brazilian biomes reveals a high diversity of Paraburkholderia nodulating endemic species, but also that Cupriavidus is common as a symbiont of widespread species.</title>
        <authorList>
            <person name="Rouws L."/>
            <person name="Barauna A."/>
            <person name="Beukes C."/>
            <person name="Rouws J.R.C."/>
            <person name="De Faria S.M."/>
            <person name="Gross E."/>
            <person name="Bueno Dos Reis Junior F."/>
            <person name="Simon M.F."/>
            <person name="Maluk M."/>
            <person name="Odee D.W."/>
            <person name="Kenicer G."/>
            <person name="Young J.P.W."/>
            <person name="Reis V.M."/>
            <person name="Zilli J."/>
            <person name="James E.K."/>
        </authorList>
    </citation>
    <scope>NUCLEOTIDE SEQUENCE</scope>
    <source>
        <strain evidence="1">EG181B</strain>
    </source>
</reference>
<sequence>MKSEFTNNDRQPVVAESDHSSALFQPLNLRGLTLPNRIVVSPMCQYSASDGCATDWHLLHFGSMMTSGAGLFIIEATAVDPRGRITPECLGLWNDDNEEALRNVLSRVRKYSQVPVGIQLSHAGRKAASHRPFVGKGPLKSDQGAWPVIGPSAIPFADGWQMPHAMSRADMDEVVNVFAQAAKRADRLGVDLIELHAAHGYLLSAFLSPLANQRSDEYGGSLEYRMRFPLEVFSAVRAVWPEHKPLGVRANGTDWHPQGLQTEDAVIFATELRKLGCDFVDMSTGGNAYTKVPIGPGYQVPFAEAVRQGSGLTTVAVGLIQSPRQAENIVASGQADLVAVGRALLNNPHWPWQAAEELGCSVEVPWQYFRAATKAGVPPPYVR</sequence>
<protein>
    <submittedName>
        <fullName evidence="1">NADH:flavin oxidoreductase/NADH oxidase</fullName>
    </submittedName>
</protein>
<dbReference type="Proteomes" id="UP001558850">
    <property type="component" value="Unassembled WGS sequence"/>
</dbReference>
<gene>
    <name evidence="1" type="ORF">AB4Y32_30760</name>
</gene>
<evidence type="ECO:0000313" key="1">
    <source>
        <dbReference type="EMBL" id="MEX3936120.1"/>
    </source>
</evidence>
<name>A0ACC6U8X3_9BURK</name>
<organism evidence="1 2">
    <name type="scientific">Paraburkholderia phymatum</name>
    <dbReference type="NCBI Taxonomy" id="148447"/>
    <lineage>
        <taxon>Bacteria</taxon>
        <taxon>Pseudomonadati</taxon>
        <taxon>Pseudomonadota</taxon>
        <taxon>Betaproteobacteria</taxon>
        <taxon>Burkholderiales</taxon>
        <taxon>Burkholderiaceae</taxon>
        <taxon>Paraburkholderia</taxon>
    </lineage>
</organism>